<evidence type="ECO:0000256" key="4">
    <source>
        <dbReference type="ARBA" id="ARBA00023163"/>
    </source>
</evidence>
<sequence>MVKRGPITRVFLLNLLYVSFRHSEQSCGRRNTLEEVSKNINRKQRQLPAFESLFKEYYPALCTFAFDFVNRHELAEEIVQDTFLKIWEKYKELDIQVSEKAYLYRAVQNNCLNYIKQNKVKAQYGSEQLQQLESRIALFSIASGHSPAEKLEQSELELIAEKAIRKLPPQCQDVFRLSRFEELSYPEISRHLGISINTVKTQMTRALQRLRDELLPLLK</sequence>
<reference evidence="8" key="1">
    <citation type="submission" date="2017-02" db="EMBL/GenBank/DDBJ databases">
        <authorList>
            <person name="Varghese N."/>
            <person name="Submissions S."/>
        </authorList>
    </citation>
    <scope>NUCLEOTIDE SEQUENCE [LARGE SCALE GENOMIC DNA]</scope>
    <source>
        <strain evidence="8">DSM 18108</strain>
    </source>
</reference>
<feature type="domain" description="RNA polymerase sigma factor 70 region 4 type 2" evidence="6">
    <location>
        <begin position="160"/>
        <end position="210"/>
    </location>
</feature>
<dbReference type="GO" id="GO:0016987">
    <property type="term" value="F:sigma factor activity"/>
    <property type="evidence" value="ECO:0007669"/>
    <property type="project" value="UniProtKB-KW"/>
</dbReference>
<evidence type="ECO:0000313" key="7">
    <source>
        <dbReference type="EMBL" id="SKD08137.1"/>
    </source>
</evidence>
<comment type="similarity">
    <text evidence="1">Belongs to the sigma-70 factor family. ECF subfamily.</text>
</comment>
<dbReference type="EMBL" id="FUZZ01000003">
    <property type="protein sequence ID" value="SKD08137.1"/>
    <property type="molecule type" value="Genomic_DNA"/>
</dbReference>
<dbReference type="AlphaFoldDB" id="A0A1T5P679"/>
<dbReference type="InterPro" id="IPR013324">
    <property type="entry name" value="RNA_pol_sigma_r3/r4-like"/>
</dbReference>
<evidence type="ECO:0000259" key="5">
    <source>
        <dbReference type="Pfam" id="PF04542"/>
    </source>
</evidence>
<dbReference type="Pfam" id="PF08281">
    <property type="entry name" value="Sigma70_r4_2"/>
    <property type="match status" value="1"/>
</dbReference>
<feature type="domain" description="RNA polymerase sigma-70 region 2" evidence="5">
    <location>
        <begin position="53"/>
        <end position="119"/>
    </location>
</feature>
<name>A0A1T5P679_9BACT</name>
<keyword evidence="3" id="KW-0731">Sigma factor</keyword>
<dbReference type="InterPro" id="IPR014284">
    <property type="entry name" value="RNA_pol_sigma-70_dom"/>
</dbReference>
<dbReference type="Gene3D" id="1.10.1740.10">
    <property type="match status" value="1"/>
</dbReference>
<dbReference type="CDD" id="cd06171">
    <property type="entry name" value="Sigma70_r4"/>
    <property type="match status" value="1"/>
</dbReference>
<evidence type="ECO:0000256" key="3">
    <source>
        <dbReference type="ARBA" id="ARBA00023082"/>
    </source>
</evidence>
<accession>A0A1T5P679</accession>
<protein>
    <submittedName>
        <fullName evidence="7">RNA polymerase sigma-70 factor, ECF subfamily</fullName>
    </submittedName>
</protein>
<dbReference type="STRING" id="393003.SAMN05660461_4089"/>
<dbReference type="InterPro" id="IPR007627">
    <property type="entry name" value="RNA_pol_sigma70_r2"/>
</dbReference>
<evidence type="ECO:0000259" key="6">
    <source>
        <dbReference type="Pfam" id="PF08281"/>
    </source>
</evidence>
<organism evidence="7 8">
    <name type="scientific">Chitinophaga ginsengisegetis</name>
    <dbReference type="NCBI Taxonomy" id="393003"/>
    <lineage>
        <taxon>Bacteria</taxon>
        <taxon>Pseudomonadati</taxon>
        <taxon>Bacteroidota</taxon>
        <taxon>Chitinophagia</taxon>
        <taxon>Chitinophagales</taxon>
        <taxon>Chitinophagaceae</taxon>
        <taxon>Chitinophaga</taxon>
    </lineage>
</organism>
<dbReference type="Proteomes" id="UP000190166">
    <property type="component" value="Unassembled WGS sequence"/>
</dbReference>
<dbReference type="GO" id="GO:0006352">
    <property type="term" value="P:DNA-templated transcription initiation"/>
    <property type="evidence" value="ECO:0007669"/>
    <property type="project" value="InterPro"/>
</dbReference>
<dbReference type="InterPro" id="IPR013325">
    <property type="entry name" value="RNA_pol_sigma_r2"/>
</dbReference>
<keyword evidence="8" id="KW-1185">Reference proteome</keyword>
<dbReference type="GO" id="GO:0003677">
    <property type="term" value="F:DNA binding"/>
    <property type="evidence" value="ECO:0007669"/>
    <property type="project" value="InterPro"/>
</dbReference>
<dbReference type="InterPro" id="IPR014327">
    <property type="entry name" value="RNA_pol_sigma70_bacteroid"/>
</dbReference>
<gene>
    <name evidence="7" type="ORF">SAMN05660461_4089</name>
</gene>
<proteinExistence type="inferred from homology"/>
<dbReference type="Pfam" id="PF04542">
    <property type="entry name" value="Sigma70_r2"/>
    <property type="match status" value="1"/>
</dbReference>
<evidence type="ECO:0000256" key="1">
    <source>
        <dbReference type="ARBA" id="ARBA00010641"/>
    </source>
</evidence>
<keyword evidence="2" id="KW-0805">Transcription regulation</keyword>
<dbReference type="InterPro" id="IPR039425">
    <property type="entry name" value="RNA_pol_sigma-70-like"/>
</dbReference>
<dbReference type="InterPro" id="IPR036388">
    <property type="entry name" value="WH-like_DNA-bd_sf"/>
</dbReference>
<dbReference type="SUPFAM" id="SSF88659">
    <property type="entry name" value="Sigma3 and sigma4 domains of RNA polymerase sigma factors"/>
    <property type="match status" value="1"/>
</dbReference>
<dbReference type="Gene3D" id="1.10.10.10">
    <property type="entry name" value="Winged helix-like DNA-binding domain superfamily/Winged helix DNA-binding domain"/>
    <property type="match status" value="1"/>
</dbReference>
<dbReference type="NCBIfam" id="TIGR02985">
    <property type="entry name" value="Sig70_bacteroi1"/>
    <property type="match status" value="1"/>
</dbReference>
<dbReference type="InterPro" id="IPR013249">
    <property type="entry name" value="RNA_pol_sigma70_r4_t2"/>
</dbReference>
<dbReference type="PANTHER" id="PTHR43133">
    <property type="entry name" value="RNA POLYMERASE ECF-TYPE SIGMA FACTO"/>
    <property type="match status" value="1"/>
</dbReference>
<dbReference type="NCBIfam" id="TIGR02937">
    <property type="entry name" value="sigma70-ECF"/>
    <property type="match status" value="1"/>
</dbReference>
<evidence type="ECO:0000313" key="8">
    <source>
        <dbReference type="Proteomes" id="UP000190166"/>
    </source>
</evidence>
<dbReference type="SUPFAM" id="SSF88946">
    <property type="entry name" value="Sigma2 domain of RNA polymerase sigma factors"/>
    <property type="match status" value="1"/>
</dbReference>
<dbReference type="PANTHER" id="PTHR43133:SF46">
    <property type="entry name" value="RNA POLYMERASE SIGMA-70 FACTOR ECF SUBFAMILY"/>
    <property type="match status" value="1"/>
</dbReference>
<evidence type="ECO:0000256" key="2">
    <source>
        <dbReference type="ARBA" id="ARBA00023015"/>
    </source>
</evidence>
<keyword evidence="4" id="KW-0804">Transcription</keyword>